<dbReference type="InterPro" id="IPR011990">
    <property type="entry name" value="TPR-like_helical_dom_sf"/>
</dbReference>
<dbReference type="Pfam" id="PF13429">
    <property type="entry name" value="TPR_15"/>
    <property type="match status" value="1"/>
</dbReference>
<dbReference type="InterPro" id="IPR019734">
    <property type="entry name" value="TPR_rpt"/>
</dbReference>
<accession>A0A1W1ECU5</accession>
<sequence length="930" mass="109396">MKFFPIFLMLFVPMLICAEELNSVEEQNITKSEDVNLSKNELQLMYQIFVYKSELELAYDVAKKALKKEPNNIEWHRKLAEVSLWLDHTQEAMKHYLIVYNDSPTEKLRNFLIKTGISFYQYDEIRSLVKTEMLLYPTEENIKKFSYIWQEAGYPDEGADILFDLYKEDNNQTYALEQAFSIYEQSGNREKIDEILAYTKMKNIDSSVVIEKSANFYYSSHDIEKSYQTLMKLWSQEKYNPEYLRQISDLGWYIGDLKNAVKASIALDELKEAKRQDYERMMAMAKEYPNKAKYAALYGWRHYQKTYFFYTYAYLSLEQENQKTLIELFYELENSEEFSLFNQDPFYYLIKAQAYQIDGNVQKATLALNMALKLKPNDPEILSSLIWLYMDTLEDKELKKLIETIEKRPVSYALYIPLASAYFYLKEPNKSKKYLFEVLKREPNNVDIKVLYAYILQIENEPQAFMKQMMEVYNILEKQKNRNIKLLKDKNFIGQYLRVAMFVINPDSFVALLKSSKPYMSADSYANIALLWSLRNNAEEQTRILIRSMSRVEPWVQINQALHYKNNYNLQALIYKYTVGLPLRDRVEAARQSGNLSLGYTLAFDGVERSTRDELLYKQFKEYAQERADIVSSEIGTLNRDTLQQHYVSLKNRNYLAKGYWLYSNLLFNSNHLKGNDTLSTVPKDETILSLSVKREFDKGYLIFGGGYRKAMKDYAFYNGEFNWQLANRINMSIEGGYRNIADETVYLLLGGMKNYARLSLSYTLLPSIEINLEYENVHYYSQDNIYLGNGNVGTIYIQKRFREGYPDISVLAYVNFGRFGDEKEKYGIIEKLLVNDDTDVVPTNYDNIGLTFNYGIQNRDIFTRVWRPYASFSPFYDTKNENASYSLSGGIGGELYHQDHTKLGFEYVRSVNGTKEKSLKVYFEYKLLY</sequence>
<protein>
    <submittedName>
        <fullName evidence="2">Extracellular Matrix protein PelB</fullName>
    </submittedName>
</protein>
<dbReference type="SMART" id="SM00028">
    <property type="entry name" value="TPR"/>
    <property type="match status" value="2"/>
</dbReference>
<dbReference type="EMBL" id="FPKX01000025">
    <property type="protein sequence ID" value="SFZ97867.1"/>
    <property type="molecule type" value="Genomic_DNA"/>
</dbReference>
<gene>
    <name evidence="2" type="ORF">MNB_SV-5-497</name>
</gene>
<dbReference type="AlphaFoldDB" id="A0A1W1ECU5"/>
<dbReference type="Gene3D" id="1.25.40.10">
    <property type="entry name" value="Tetratricopeptide repeat domain"/>
    <property type="match status" value="2"/>
</dbReference>
<dbReference type="Pfam" id="PF24604">
    <property type="entry name" value="B-barrel_PelB_C"/>
    <property type="match status" value="1"/>
</dbReference>
<feature type="domain" description="PelB C-terminal" evidence="1">
    <location>
        <begin position="663"/>
        <end position="928"/>
    </location>
</feature>
<evidence type="ECO:0000313" key="2">
    <source>
        <dbReference type="EMBL" id="SFZ97867.1"/>
    </source>
</evidence>
<name>A0A1W1ECU5_9ZZZZ</name>
<evidence type="ECO:0000259" key="1">
    <source>
        <dbReference type="Pfam" id="PF24604"/>
    </source>
</evidence>
<organism evidence="2">
    <name type="scientific">hydrothermal vent metagenome</name>
    <dbReference type="NCBI Taxonomy" id="652676"/>
    <lineage>
        <taxon>unclassified sequences</taxon>
        <taxon>metagenomes</taxon>
        <taxon>ecological metagenomes</taxon>
    </lineage>
</organism>
<proteinExistence type="predicted"/>
<dbReference type="InterPro" id="IPR057306">
    <property type="entry name" value="B-barrel_PelB_C"/>
</dbReference>
<dbReference type="SUPFAM" id="SSF48452">
    <property type="entry name" value="TPR-like"/>
    <property type="match status" value="2"/>
</dbReference>
<reference evidence="2" key="1">
    <citation type="submission" date="2016-10" db="EMBL/GenBank/DDBJ databases">
        <authorList>
            <person name="de Groot N.N."/>
        </authorList>
    </citation>
    <scope>NUCLEOTIDE SEQUENCE</scope>
</reference>